<comment type="function">
    <text evidence="1">May be involved in transcriptional regulation.</text>
</comment>
<keyword evidence="5" id="KW-0677">Repeat</keyword>
<gene>
    <name evidence="16" type="primary">LOC115475009</name>
</gene>
<dbReference type="GO" id="GO:0000978">
    <property type="term" value="F:RNA polymerase II cis-regulatory region sequence-specific DNA binding"/>
    <property type="evidence" value="ECO:0007669"/>
    <property type="project" value="TreeGrafter"/>
</dbReference>
<comment type="similarity">
    <text evidence="3">Belongs to the krueppel C2H2-type zinc-finger protein family.</text>
</comment>
<feature type="domain" description="C2H2-type" evidence="14">
    <location>
        <begin position="277"/>
        <end position="304"/>
    </location>
</feature>
<dbReference type="InParanoid" id="A0A6P7YGP5"/>
<comment type="subcellular location">
    <subcellularLocation>
        <location evidence="2">Nucleus</location>
    </subcellularLocation>
</comment>
<keyword evidence="10" id="KW-0804">Transcription</keyword>
<sequence length="392" mass="45220">MADVPLFECIRTSGFLPKSQKDLNMLRTNTEYSDKSEWRKKADPVLRRIKEEPLCLEEPLYSEGKECIDSLTTSNPIFNPEIALWIKQVEEPDYINHPNSEEQENTDLPMLKNGCRTGQEQCPNASAQILNIDEKISRRAEENVPQHSEEGVPHESQKLSLRNKGGSCSFKPQVAGTSKSVTMFSKLPNPIVPLDSIGGEIPGTCTVFLQNLSNHGSGLLYKCTECEKCFPKKYDLNLHWRIHTGMKSYNCNQCDKSFNKKSDLLYHLKAHVKGKPYRCAECWKTFSQNSDLENHLTTHTRERPFTCTQCERKFSQKTNLRIHLRVHTGERPYKCGKCEKSFIQNSHLRTHLRIHTGERPYRCTECDKGFIQNSYLQTHLRTHRGERVNKCK</sequence>
<keyword evidence="11" id="KW-0539">Nucleus</keyword>
<keyword evidence="6 12" id="KW-0863">Zinc-finger</keyword>
<evidence type="ECO:0000256" key="8">
    <source>
        <dbReference type="ARBA" id="ARBA00023015"/>
    </source>
</evidence>
<dbReference type="SMART" id="SM00355">
    <property type="entry name" value="ZnF_C2H2"/>
    <property type="match status" value="6"/>
</dbReference>
<reference evidence="16" key="1">
    <citation type="submission" date="2025-08" db="UniProtKB">
        <authorList>
            <consortium name="RefSeq"/>
        </authorList>
    </citation>
    <scope>IDENTIFICATION</scope>
</reference>
<evidence type="ECO:0000256" key="1">
    <source>
        <dbReference type="ARBA" id="ARBA00003767"/>
    </source>
</evidence>
<feature type="compositionally biased region" description="Basic and acidic residues" evidence="13">
    <location>
        <begin position="139"/>
        <end position="157"/>
    </location>
</feature>
<dbReference type="PROSITE" id="PS50157">
    <property type="entry name" value="ZINC_FINGER_C2H2_2"/>
    <property type="match status" value="6"/>
</dbReference>
<evidence type="ECO:0000256" key="13">
    <source>
        <dbReference type="SAM" id="MobiDB-lite"/>
    </source>
</evidence>
<dbReference type="KEGG" id="muo:115475009"/>
<dbReference type="GO" id="GO:0005634">
    <property type="term" value="C:nucleus"/>
    <property type="evidence" value="ECO:0007669"/>
    <property type="project" value="UniProtKB-SubCell"/>
</dbReference>
<dbReference type="InterPro" id="IPR013087">
    <property type="entry name" value="Znf_C2H2_type"/>
</dbReference>
<dbReference type="PANTHER" id="PTHR24404:SF114">
    <property type="entry name" value="KLUMPFUSS, ISOFORM B-RELATED"/>
    <property type="match status" value="1"/>
</dbReference>
<dbReference type="GO" id="GO:0003700">
    <property type="term" value="F:DNA-binding transcription factor activity"/>
    <property type="evidence" value="ECO:0007669"/>
    <property type="project" value="TreeGrafter"/>
</dbReference>
<accession>A0A6P7YGP5</accession>
<evidence type="ECO:0000256" key="2">
    <source>
        <dbReference type="ARBA" id="ARBA00004123"/>
    </source>
</evidence>
<evidence type="ECO:0000256" key="7">
    <source>
        <dbReference type="ARBA" id="ARBA00022833"/>
    </source>
</evidence>
<feature type="domain" description="C2H2-type" evidence="14">
    <location>
        <begin position="305"/>
        <end position="332"/>
    </location>
</feature>
<dbReference type="FunFam" id="3.30.160.60:FF:000688">
    <property type="entry name" value="zinc finger protein 197 isoform X1"/>
    <property type="match status" value="1"/>
</dbReference>
<dbReference type="Pfam" id="PF00096">
    <property type="entry name" value="zf-C2H2"/>
    <property type="match status" value="6"/>
</dbReference>
<evidence type="ECO:0000259" key="14">
    <source>
        <dbReference type="PROSITE" id="PS50157"/>
    </source>
</evidence>
<dbReference type="AlphaFoldDB" id="A0A6P7YGP5"/>
<feature type="domain" description="C2H2-type" evidence="14">
    <location>
        <begin position="249"/>
        <end position="276"/>
    </location>
</feature>
<dbReference type="FunFam" id="3.30.160.60:FF:000060">
    <property type="entry name" value="zinc finger protein 436"/>
    <property type="match status" value="1"/>
</dbReference>
<evidence type="ECO:0000256" key="3">
    <source>
        <dbReference type="ARBA" id="ARBA00006991"/>
    </source>
</evidence>
<keyword evidence="9" id="KW-0238">DNA-binding</keyword>
<evidence type="ECO:0000313" key="16">
    <source>
        <dbReference type="RefSeq" id="XP_030066607.1"/>
    </source>
</evidence>
<dbReference type="RefSeq" id="XP_030066607.1">
    <property type="nucleotide sequence ID" value="XM_030210747.1"/>
</dbReference>
<dbReference type="OrthoDB" id="8922241at2759"/>
<dbReference type="PANTHER" id="PTHR24404">
    <property type="entry name" value="ZINC FINGER PROTEIN"/>
    <property type="match status" value="1"/>
</dbReference>
<evidence type="ECO:0000256" key="11">
    <source>
        <dbReference type="ARBA" id="ARBA00023242"/>
    </source>
</evidence>
<feature type="domain" description="C2H2-type" evidence="14">
    <location>
        <begin position="221"/>
        <end position="248"/>
    </location>
</feature>
<proteinExistence type="inferred from homology"/>
<dbReference type="InterPro" id="IPR036236">
    <property type="entry name" value="Znf_C2H2_sf"/>
</dbReference>
<feature type="domain" description="C2H2-type" evidence="14">
    <location>
        <begin position="333"/>
        <end position="360"/>
    </location>
</feature>
<dbReference type="Proteomes" id="UP000515156">
    <property type="component" value="Chromosome 7"/>
</dbReference>
<feature type="domain" description="C2H2-type" evidence="14">
    <location>
        <begin position="361"/>
        <end position="388"/>
    </location>
</feature>
<evidence type="ECO:0000256" key="10">
    <source>
        <dbReference type="ARBA" id="ARBA00023163"/>
    </source>
</evidence>
<dbReference type="FunFam" id="3.30.160.60:FF:000097">
    <property type="entry name" value="Zinc finger protein"/>
    <property type="match status" value="1"/>
</dbReference>
<dbReference type="GeneID" id="115475009"/>
<protein>
    <submittedName>
        <fullName evidence="16">Zinc finger protein 501-like</fullName>
    </submittedName>
</protein>
<name>A0A6P7YGP5_9AMPH</name>
<keyword evidence="4" id="KW-0479">Metal-binding</keyword>
<organism evidence="15 16">
    <name type="scientific">Microcaecilia unicolor</name>
    <dbReference type="NCBI Taxonomy" id="1415580"/>
    <lineage>
        <taxon>Eukaryota</taxon>
        <taxon>Metazoa</taxon>
        <taxon>Chordata</taxon>
        <taxon>Craniata</taxon>
        <taxon>Vertebrata</taxon>
        <taxon>Euteleostomi</taxon>
        <taxon>Amphibia</taxon>
        <taxon>Gymnophiona</taxon>
        <taxon>Siphonopidae</taxon>
        <taxon>Microcaecilia</taxon>
    </lineage>
</organism>
<dbReference type="Gene3D" id="3.30.160.60">
    <property type="entry name" value="Classic Zinc Finger"/>
    <property type="match status" value="6"/>
</dbReference>
<dbReference type="PROSITE" id="PS00028">
    <property type="entry name" value="ZINC_FINGER_C2H2_1"/>
    <property type="match status" value="6"/>
</dbReference>
<feature type="region of interest" description="Disordered" evidence="13">
    <location>
        <begin position="139"/>
        <end position="158"/>
    </location>
</feature>
<dbReference type="InterPro" id="IPR050589">
    <property type="entry name" value="Ikaros_C2H2-ZF"/>
</dbReference>
<dbReference type="SUPFAM" id="SSF57667">
    <property type="entry name" value="beta-beta-alpha zinc fingers"/>
    <property type="match status" value="3"/>
</dbReference>
<dbReference type="FunFam" id="3.30.160.60:FF:000290">
    <property type="entry name" value="Zinc finger protein 697 isoform X1"/>
    <property type="match status" value="1"/>
</dbReference>
<dbReference type="GO" id="GO:0006357">
    <property type="term" value="P:regulation of transcription by RNA polymerase II"/>
    <property type="evidence" value="ECO:0007669"/>
    <property type="project" value="TreeGrafter"/>
</dbReference>
<dbReference type="FunFam" id="3.30.160.60:FF:001270">
    <property type="entry name" value="zinc finger protein 583 isoform X1"/>
    <property type="match status" value="1"/>
</dbReference>
<keyword evidence="15" id="KW-1185">Reference proteome</keyword>
<evidence type="ECO:0000313" key="15">
    <source>
        <dbReference type="Proteomes" id="UP000515156"/>
    </source>
</evidence>
<evidence type="ECO:0000256" key="9">
    <source>
        <dbReference type="ARBA" id="ARBA00023125"/>
    </source>
</evidence>
<evidence type="ECO:0000256" key="12">
    <source>
        <dbReference type="PROSITE-ProRule" id="PRU00042"/>
    </source>
</evidence>
<evidence type="ECO:0000256" key="5">
    <source>
        <dbReference type="ARBA" id="ARBA00022737"/>
    </source>
</evidence>
<dbReference type="GO" id="GO:0008270">
    <property type="term" value="F:zinc ion binding"/>
    <property type="evidence" value="ECO:0007669"/>
    <property type="project" value="UniProtKB-KW"/>
</dbReference>
<evidence type="ECO:0000256" key="4">
    <source>
        <dbReference type="ARBA" id="ARBA00022723"/>
    </source>
</evidence>
<evidence type="ECO:0000256" key="6">
    <source>
        <dbReference type="ARBA" id="ARBA00022771"/>
    </source>
</evidence>
<keyword evidence="8" id="KW-0805">Transcription regulation</keyword>
<dbReference type="FunFam" id="3.30.160.60:FF:000755">
    <property type="entry name" value="zinc finger protein 174"/>
    <property type="match status" value="1"/>
</dbReference>
<keyword evidence="7" id="KW-0862">Zinc</keyword>